<proteinExistence type="inferred from homology"/>
<feature type="transmembrane region" description="Helical" evidence="11">
    <location>
        <begin position="283"/>
        <end position="305"/>
    </location>
</feature>
<evidence type="ECO:0000256" key="2">
    <source>
        <dbReference type="ARBA" id="ARBA00009765"/>
    </source>
</evidence>
<keyword evidence="5" id="KW-0997">Cell inner membrane</keyword>
<dbReference type="Gene3D" id="1.20.58.340">
    <property type="entry name" value="Magnesium transport protein CorA, transmembrane region"/>
    <property type="match status" value="2"/>
</dbReference>
<dbReference type="InterPro" id="IPR002523">
    <property type="entry name" value="MgTranspt_CorA/ZnTranspt_ZntB"/>
</dbReference>
<comment type="similarity">
    <text evidence="2">Belongs to the CorA metal ion transporter (MIT) (TC 1.A.35) family.</text>
</comment>
<protein>
    <submittedName>
        <fullName evidence="12">Zinc transport protein ZntB</fullName>
    </submittedName>
</protein>
<keyword evidence="7" id="KW-0862">Zinc</keyword>
<dbReference type="InterPro" id="IPR045863">
    <property type="entry name" value="CorA_TM1_TM2"/>
</dbReference>
<keyword evidence="9" id="KW-0406">Ion transport</keyword>
<keyword evidence="4" id="KW-1003">Cell membrane</keyword>
<evidence type="ECO:0000256" key="11">
    <source>
        <dbReference type="SAM" id="Phobius"/>
    </source>
</evidence>
<accession>A0ABM8WF87</accession>
<dbReference type="CDD" id="cd12834">
    <property type="entry name" value="ZntB_u1"/>
    <property type="match status" value="1"/>
</dbReference>
<evidence type="ECO:0000256" key="10">
    <source>
        <dbReference type="ARBA" id="ARBA00023136"/>
    </source>
</evidence>
<evidence type="ECO:0000256" key="6">
    <source>
        <dbReference type="ARBA" id="ARBA00022692"/>
    </source>
</evidence>
<keyword evidence="3" id="KW-0813">Transport</keyword>
<reference evidence="12 13" key="1">
    <citation type="submission" date="2021-08" db="EMBL/GenBank/DDBJ databases">
        <authorList>
            <person name="Peeters C."/>
        </authorList>
    </citation>
    <scope>NUCLEOTIDE SEQUENCE [LARGE SCALE GENOMIC DNA]</scope>
    <source>
        <strain evidence="12 13">LMG 21510</strain>
    </source>
</reference>
<evidence type="ECO:0000256" key="3">
    <source>
        <dbReference type="ARBA" id="ARBA00022448"/>
    </source>
</evidence>
<name>A0ABM8WF87_9BURK</name>
<dbReference type="Proteomes" id="UP000721236">
    <property type="component" value="Unassembled WGS sequence"/>
</dbReference>
<dbReference type="PANTHER" id="PTHR46494">
    <property type="entry name" value="CORA FAMILY METAL ION TRANSPORTER (EUROFUNG)"/>
    <property type="match status" value="1"/>
</dbReference>
<dbReference type="SUPFAM" id="SSF143865">
    <property type="entry name" value="CorA soluble domain-like"/>
    <property type="match status" value="1"/>
</dbReference>
<dbReference type="EMBL" id="CAJZAH010000001">
    <property type="protein sequence ID" value="CAG9165997.1"/>
    <property type="molecule type" value="Genomic_DNA"/>
</dbReference>
<dbReference type="SUPFAM" id="SSF144083">
    <property type="entry name" value="Magnesium transport protein CorA, transmembrane region"/>
    <property type="match status" value="1"/>
</dbReference>
<evidence type="ECO:0000256" key="9">
    <source>
        <dbReference type="ARBA" id="ARBA00023065"/>
    </source>
</evidence>
<evidence type="ECO:0000256" key="8">
    <source>
        <dbReference type="ARBA" id="ARBA00022989"/>
    </source>
</evidence>
<dbReference type="RefSeq" id="WP_224039164.1">
    <property type="nucleotide sequence ID" value="NZ_CAJZAH010000001.1"/>
</dbReference>
<dbReference type="Gene3D" id="3.30.460.20">
    <property type="entry name" value="CorA soluble domain-like"/>
    <property type="match status" value="1"/>
</dbReference>
<organism evidence="12 13">
    <name type="scientific">Cupriavidus respiraculi</name>
    <dbReference type="NCBI Taxonomy" id="195930"/>
    <lineage>
        <taxon>Bacteria</taxon>
        <taxon>Pseudomonadati</taxon>
        <taxon>Pseudomonadota</taxon>
        <taxon>Betaproteobacteria</taxon>
        <taxon>Burkholderiales</taxon>
        <taxon>Burkholderiaceae</taxon>
        <taxon>Cupriavidus</taxon>
    </lineage>
</organism>
<sequence>MNAERVEPGYGSDPVGLIAGYHFKPGQPGTPIDSHAAAAWLGDGAPGRGDAPGEFVWLHFNLAHSACERWLKSRLALPDDFFEALRQGSRSTRIERLDEALLAVVNDVIYNFGVASNDVATMWACADRRLLVTARPKPLRAVDKLRAAVRAGEAFRSPFALVVHLLRDQADVLVQIVRETSVGVDRIEDQLLAQRLLGNRAELGTMRRALVRLQRLLAPEPGALFRLLNKAPPWLQEADLQELREATEEFSLVLADLAGLVERIKLLQEELAAAVNEQTNRTLFTLTLVTVLALPINIVAGFFGMNVGGIPFADHPHGFWVLVALVAGFSALAGRLAFRRRDGR</sequence>
<dbReference type="Pfam" id="PF01544">
    <property type="entry name" value="CorA"/>
    <property type="match status" value="1"/>
</dbReference>
<evidence type="ECO:0000256" key="7">
    <source>
        <dbReference type="ARBA" id="ARBA00022833"/>
    </source>
</evidence>
<comment type="subcellular location">
    <subcellularLocation>
        <location evidence="1">Cell membrane</location>
        <topology evidence="1">Multi-pass membrane protein</topology>
    </subcellularLocation>
</comment>
<comment type="caution">
    <text evidence="12">The sequence shown here is derived from an EMBL/GenBank/DDBJ whole genome shotgun (WGS) entry which is preliminary data.</text>
</comment>
<keyword evidence="13" id="KW-1185">Reference proteome</keyword>
<feature type="transmembrane region" description="Helical" evidence="11">
    <location>
        <begin position="317"/>
        <end position="338"/>
    </location>
</feature>
<evidence type="ECO:0000256" key="4">
    <source>
        <dbReference type="ARBA" id="ARBA00022475"/>
    </source>
</evidence>
<evidence type="ECO:0000313" key="13">
    <source>
        <dbReference type="Proteomes" id="UP000721236"/>
    </source>
</evidence>
<dbReference type="PANTHER" id="PTHR46494:SF3">
    <property type="entry name" value="ZINC TRANSPORT PROTEIN ZNTB"/>
    <property type="match status" value="1"/>
</dbReference>
<dbReference type="InterPro" id="IPR045861">
    <property type="entry name" value="CorA_cytoplasmic_dom"/>
</dbReference>
<evidence type="ECO:0000256" key="5">
    <source>
        <dbReference type="ARBA" id="ARBA00022519"/>
    </source>
</evidence>
<keyword evidence="10 11" id="KW-0472">Membrane</keyword>
<gene>
    <name evidence="12" type="primary">zntB</name>
    <name evidence="12" type="ORF">LMG21510_00261</name>
</gene>
<evidence type="ECO:0000256" key="1">
    <source>
        <dbReference type="ARBA" id="ARBA00004651"/>
    </source>
</evidence>
<evidence type="ECO:0000313" key="12">
    <source>
        <dbReference type="EMBL" id="CAG9165997.1"/>
    </source>
</evidence>
<keyword evidence="6 11" id="KW-0812">Transmembrane</keyword>
<keyword evidence="8 11" id="KW-1133">Transmembrane helix</keyword>